<comment type="caution">
    <text evidence="3">The sequence shown here is derived from an EMBL/GenBank/DDBJ whole genome shotgun (WGS) entry which is preliminary data.</text>
</comment>
<reference evidence="3 4" key="1">
    <citation type="submission" date="2015-09" db="EMBL/GenBank/DDBJ databases">
        <title>Host preference determinants of Valsa canker pathogens revealed by comparative genomics.</title>
        <authorList>
            <person name="Yin Z."/>
            <person name="Huang L."/>
        </authorList>
    </citation>
    <scope>NUCLEOTIDE SEQUENCE [LARGE SCALE GENOMIC DNA]</scope>
    <source>
        <strain evidence="3 4">YSFL</strain>
    </source>
</reference>
<evidence type="ECO:0000313" key="3">
    <source>
        <dbReference type="EMBL" id="ROV88102.1"/>
    </source>
</evidence>
<evidence type="ECO:0000256" key="2">
    <source>
        <dbReference type="SAM" id="MobiDB-lite"/>
    </source>
</evidence>
<evidence type="ECO:0000313" key="4">
    <source>
        <dbReference type="Proteomes" id="UP000284375"/>
    </source>
</evidence>
<proteinExistence type="predicted"/>
<organism evidence="3 4">
    <name type="scientific">Cytospora chrysosperma</name>
    <name type="common">Cytospora canker fungus</name>
    <name type="synonym">Sphaeria chrysosperma</name>
    <dbReference type="NCBI Taxonomy" id="252740"/>
    <lineage>
        <taxon>Eukaryota</taxon>
        <taxon>Fungi</taxon>
        <taxon>Dikarya</taxon>
        <taxon>Ascomycota</taxon>
        <taxon>Pezizomycotina</taxon>
        <taxon>Sordariomycetes</taxon>
        <taxon>Sordariomycetidae</taxon>
        <taxon>Diaporthales</taxon>
        <taxon>Cytosporaceae</taxon>
        <taxon>Cytospora</taxon>
    </lineage>
</organism>
<dbReference type="EMBL" id="LJZO01000071">
    <property type="protein sequence ID" value="ROV88102.1"/>
    <property type="molecule type" value="Genomic_DNA"/>
</dbReference>
<dbReference type="STRING" id="252740.A0A423VB07"/>
<feature type="coiled-coil region" evidence="1">
    <location>
        <begin position="296"/>
        <end position="337"/>
    </location>
</feature>
<feature type="region of interest" description="Disordered" evidence="2">
    <location>
        <begin position="356"/>
        <end position="406"/>
    </location>
</feature>
<feature type="compositionally biased region" description="Low complexity" evidence="2">
    <location>
        <begin position="370"/>
        <end position="383"/>
    </location>
</feature>
<dbReference type="AlphaFoldDB" id="A0A423VB07"/>
<name>A0A423VB07_CYTCH</name>
<keyword evidence="1" id="KW-0175">Coiled coil</keyword>
<protein>
    <submittedName>
        <fullName evidence="3">Uncharacterized protein</fullName>
    </submittedName>
</protein>
<feature type="region of interest" description="Disordered" evidence="2">
    <location>
        <begin position="129"/>
        <end position="152"/>
    </location>
</feature>
<dbReference type="OrthoDB" id="5324651at2759"/>
<gene>
    <name evidence="3" type="ORF">VSDG_09385</name>
</gene>
<evidence type="ECO:0000256" key="1">
    <source>
        <dbReference type="SAM" id="Coils"/>
    </source>
</evidence>
<accession>A0A423VB07</accession>
<sequence>MASKIIPDDRTIYSTFSNIFKGANASMRKQKSVKKLVQQHDTKPEVRQLLKRYGSTELAVRLRLLLTEGIFESTPSARKRFPAFFEPSPAQSPERAAPDVATAPQQAQTLEQAVEEALDDEAGSCGVVNGTENEELPLDSPVSKPPDQVVAPQAGTEKPASALQAPSLFPMYLPFATDHRILVKTQSVLESACFRFASETIPSVCAQRGWDCAEATELNVIALQLLKSKISLRKLKAAAGGQALDMLVQSIVRLRHATVHRERLTIKDLEQFLIDAEAFATRLGGNEAVSVLSRFRRGVQKSIVEMQNKKANLETRLRETLDDIAAQRAELDRLEKATVADVLRADAEYQSFIGTQLEERLEKTDDESDAGGSSDDGPGLSDGTASGIGNDTGYVRDGCETEGEDECFEDAQEHDTSLSLAMLENHCYEEARNPDIGCLLTSDIPYDEDAQEHDTGVSLALLENHCYEDAQNHDIGCLLASDILYEDPCVYMR</sequence>
<keyword evidence="4" id="KW-1185">Reference proteome</keyword>
<dbReference type="Proteomes" id="UP000284375">
    <property type="component" value="Unassembled WGS sequence"/>
</dbReference>